<dbReference type="Gene3D" id="3.40.1390.30">
    <property type="entry name" value="NIF3 (NGG1p interacting factor 3)-like"/>
    <property type="match status" value="2"/>
</dbReference>
<dbReference type="InterPro" id="IPR002678">
    <property type="entry name" value="DUF34/NIF3"/>
</dbReference>
<evidence type="ECO:0000313" key="6">
    <source>
        <dbReference type="Proteomes" id="UP000886721"/>
    </source>
</evidence>
<evidence type="ECO:0000313" key="5">
    <source>
        <dbReference type="EMBL" id="HIX69009.1"/>
    </source>
</evidence>
<keyword evidence="3 4" id="KW-0479">Metal-binding</keyword>
<evidence type="ECO:0000256" key="1">
    <source>
        <dbReference type="ARBA" id="ARBA00006964"/>
    </source>
</evidence>
<comment type="caution">
    <text evidence="5">The sequence shown here is derived from an EMBL/GenBank/DDBJ whole genome shotgun (WGS) entry which is preliminary data.</text>
</comment>
<protein>
    <recommendedName>
        <fullName evidence="2">GTP cyclohydrolase 1 type 2 homolog</fullName>
    </recommendedName>
</protein>
<dbReference type="PANTHER" id="PTHR13799">
    <property type="entry name" value="NGG1 INTERACTING FACTOR 3"/>
    <property type="match status" value="1"/>
</dbReference>
<dbReference type="GO" id="GO:0005737">
    <property type="term" value="C:cytoplasm"/>
    <property type="evidence" value="ECO:0007669"/>
    <property type="project" value="TreeGrafter"/>
</dbReference>
<organism evidence="5 6">
    <name type="scientific">Candidatus Anaerostipes excrementavium</name>
    <dbReference type="NCBI Taxonomy" id="2838463"/>
    <lineage>
        <taxon>Bacteria</taxon>
        <taxon>Bacillati</taxon>
        <taxon>Bacillota</taxon>
        <taxon>Clostridia</taxon>
        <taxon>Lachnospirales</taxon>
        <taxon>Lachnospiraceae</taxon>
        <taxon>Anaerostipes</taxon>
    </lineage>
</organism>
<dbReference type="Pfam" id="PF01784">
    <property type="entry name" value="DUF34_NIF3"/>
    <property type="match status" value="1"/>
</dbReference>
<dbReference type="AlphaFoldDB" id="A0A9D1WXF3"/>
<gene>
    <name evidence="5" type="ORF">H9735_12945</name>
</gene>
<dbReference type="GO" id="GO:0046872">
    <property type="term" value="F:metal ion binding"/>
    <property type="evidence" value="ECO:0007669"/>
    <property type="project" value="UniProtKB-KW"/>
</dbReference>
<dbReference type="FunFam" id="3.40.1390.30:FF:000001">
    <property type="entry name" value="GTP cyclohydrolase 1 type 2"/>
    <property type="match status" value="1"/>
</dbReference>
<comment type="similarity">
    <text evidence="1">Belongs to the GTP cyclohydrolase I type 2/NIF3 family.</text>
</comment>
<evidence type="ECO:0000256" key="4">
    <source>
        <dbReference type="PIRSR" id="PIRSR602678-1"/>
    </source>
</evidence>
<accession>A0A9D1WXF3</accession>
<evidence type="ECO:0000256" key="3">
    <source>
        <dbReference type="ARBA" id="ARBA00022723"/>
    </source>
</evidence>
<feature type="binding site" evidence="4">
    <location>
        <position position="226"/>
    </location>
    <ligand>
        <name>a divalent metal cation</name>
        <dbReference type="ChEBI" id="CHEBI:60240"/>
        <label>1</label>
    </ligand>
</feature>
<name>A0A9D1WXF3_9FIRM</name>
<dbReference type="Proteomes" id="UP000886721">
    <property type="component" value="Unassembled WGS sequence"/>
</dbReference>
<dbReference type="SUPFAM" id="SSF102705">
    <property type="entry name" value="NIF3 (NGG1p interacting factor 3)-like"/>
    <property type="match status" value="1"/>
</dbReference>
<reference evidence="5" key="2">
    <citation type="submission" date="2021-04" db="EMBL/GenBank/DDBJ databases">
        <authorList>
            <person name="Gilroy R."/>
        </authorList>
    </citation>
    <scope>NUCLEOTIDE SEQUENCE</scope>
    <source>
        <strain evidence="5">CHK191-13928</strain>
    </source>
</reference>
<dbReference type="InterPro" id="IPR036069">
    <property type="entry name" value="DUF34/NIF3_sf"/>
</dbReference>
<dbReference type="PANTHER" id="PTHR13799:SF14">
    <property type="entry name" value="GTP CYCLOHYDROLASE 1 TYPE 2 HOMOLOG"/>
    <property type="match status" value="1"/>
</dbReference>
<dbReference type="NCBIfam" id="TIGR00486">
    <property type="entry name" value="YbgI_SA1388"/>
    <property type="match status" value="1"/>
</dbReference>
<feature type="binding site" evidence="4">
    <location>
        <position position="103"/>
    </location>
    <ligand>
        <name>a divalent metal cation</name>
        <dbReference type="ChEBI" id="CHEBI:60240"/>
        <label>1</label>
    </ligand>
</feature>
<proteinExistence type="inferred from homology"/>
<sequence length="262" mass="28876">MKCDDLIRLLEQEVPLQAAESWDNPGFLVGDRQKEVKKIMITLDITNEAAEKAVEEDVDFILAHHPIIFSEIKQCTSDHFLQKKLLKLIGHGICCYGMHTNYDTCRMCQAAAKKLDFLPEAPLLEASDQSLREENKGIGMIGSLKEEKSLGDFAKEIKKAFGLASAAVFGDIETKISRAAIVPGSGRGMAEAALQKGAQVLVTGDIGHHEGLDALDMGLCVIDAGHYGLEQVFIDDMEELLKERLPECEWITYKAGSPFQII</sequence>
<feature type="binding site" evidence="4">
    <location>
        <position position="64"/>
    </location>
    <ligand>
        <name>a divalent metal cation</name>
        <dbReference type="ChEBI" id="CHEBI:60240"/>
        <label>2</label>
    </ligand>
</feature>
<reference evidence="5" key="1">
    <citation type="journal article" date="2021" name="PeerJ">
        <title>Extensive microbial diversity within the chicken gut microbiome revealed by metagenomics and culture.</title>
        <authorList>
            <person name="Gilroy R."/>
            <person name="Ravi A."/>
            <person name="Getino M."/>
            <person name="Pursley I."/>
            <person name="Horton D.L."/>
            <person name="Alikhan N.F."/>
            <person name="Baker D."/>
            <person name="Gharbi K."/>
            <person name="Hall N."/>
            <person name="Watson M."/>
            <person name="Adriaenssens E.M."/>
            <person name="Foster-Nyarko E."/>
            <person name="Jarju S."/>
            <person name="Secka A."/>
            <person name="Antonio M."/>
            <person name="Oren A."/>
            <person name="Chaudhuri R.R."/>
            <person name="La Ragione R."/>
            <person name="Hildebrand F."/>
            <person name="Pallen M.J."/>
        </authorList>
    </citation>
    <scope>NUCLEOTIDE SEQUENCE</scope>
    <source>
        <strain evidence="5">CHK191-13928</strain>
    </source>
</reference>
<feature type="binding site" evidence="4">
    <location>
        <position position="230"/>
    </location>
    <ligand>
        <name>a divalent metal cation</name>
        <dbReference type="ChEBI" id="CHEBI:60240"/>
        <label>1</label>
    </ligand>
</feature>
<evidence type="ECO:0000256" key="2">
    <source>
        <dbReference type="ARBA" id="ARBA00022112"/>
    </source>
</evidence>
<feature type="binding site" evidence="4">
    <location>
        <position position="65"/>
    </location>
    <ligand>
        <name>a divalent metal cation</name>
        <dbReference type="ChEBI" id="CHEBI:60240"/>
        <label>1</label>
    </ligand>
</feature>
<dbReference type="EMBL" id="DXEM01000039">
    <property type="protein sequence ID" value="HIX69009.1"/>
    <property type="molecule type" value="Genomic_DNA"/>
</dbReference>